<proteinExistence type="predicted"/>
<evidence type="ECO:0000313" key="1">
    <source>
        <dbReference type="EMBL" id="JAC74693.1"/>
    </source>
</evidence>
<dbReference type="EMBL" id="GBEZ01011056">
    <property type="protein sequence ID" value="JAC74693.1"/>
    <property type="molecule type" value="Transcribed_RNA"/>
</dbReference>
<accession>A0A061RRX7</accession>
<name>A0A061RRX7_9CHLO</name>
<dbReference type="AlphaFoldDB" id="A0A061RRX7"/>
<feature type="non-terminal residue" evidence="1">
    <location>
        <position position="1"/>
    </location>
</feature>
<reference evidence="1" key="1">
    <citation type="submission" date="2014-05" db="EMBL/GenBank/DDBJ databases">
        <title>The transcriptome of the halophilic microalga Tetraselmis sp. GSL018 isolated from the Great Salt Lake, Utah.</title>
        <authorList>
            <person name="Jinkerson R.E."/>
            <person name="D'Adamo S."/>
            <person name="Posewitz M.C."/>
        </authorList>
    </citation>
    <scope>NUCLEOTIDE SEQUENCE</scope>
    <source>
        <strain evidence="1">GSL018</strain>
    </source>
</reference>
<sequence length="47" mass="5257">RMEPPEGLDVQQSFVKALVIHIVTTSSAYQLGVLQIEEYFVLVPLTP</sequence>
<gene>
    <name evidence="1" type="ORF">TSPGSL018_25255</name>
</gene>
<organism evidence="1">
    <name type="scientific">Tetraselmis sp. GSL018</name>
    <dbReference type="NCBI Taxonomy" id="582737"/>
    <lineage>
        <taxon>Eukaryota</taxon>
        <taxon>Viridiplantae</taxon>
        <taxon>Chlorophyta</taxon>
        <taxon>core chlorophytes</taxon>
        <taxon>Chlorodendrophyceae</taxon>
        <taxon>Chlorodendrales</taxon>
        <taxon>Chlorodendraceae</taxon>
        <taxon>Tetraselmis</taxon>
    </lineage>
</organism>
<protein>
    <submittedName>
        <fullName evidence="1">Uncharacterized protein</fullName>
    </submittedName>
</protein>